<accession>A0A8S4G540</accession>
<feature type="region of interest" description="Disordered" evidence="1">
    <location>
        <begin position="47"/>
        <end position="66"/>
    </location>
</feature>
<keyword evidence="3" id="KW-1185">Reference proteome</keyword>
<dbReference type="EMBL" id="CAJHNJ030000131">
    <property type="protein sequence ID" value="CAG9136243.1"/>
    <property type="molecule type" value="Genomic_DNA"/>
</dbReference>
<dbReference type="Proteomes" id="UP000653454">
    <property type="component" value="Unassembled WGS sequence"/>
</dbReference>
<evidence type="ECO:0000313" key="3">
    <source>
        <dbReference type="Proteomes" id="UP000653454"/>
    </source>
</evidence>
<reference evidence="2" key="1">
    <citation type="submission" date="2020-11" db="EMBL/GenBank/DDBJ databases">
        <authorList>
            <person name="Whiteford S."/>
        </authorList>
    </citation>
    <scope>NUCLEOTIDE SEQUENCE</scope>
</reference>
<feature type="non-terminal residue" evidence="2">
    <location>
        <position position="1"/>
    </location>
</feature>
<protein>
    <submittedName>
        <fullName evidence="2">(diamondback moth) hypothetical protein</fullName>
    </submittedName>
</protein>
<name>A0A8S4G540_PLUXY</name>
<organism evidence="2 3">
    <name type="scientific">Plutella xylostella</name>
    <name type="common">Diamondback moth</name>
    <name type="synonym">Plutella maculipennis</name>
    <dbReference type="NCBI Taxonomy" id="51655"/>
    <lineage>
        <taxon>Eukaryota</taxon>
        <taxon>Metazoa</taxon>
        <taxon>Ecdysozoa</taxon>
        <taxon>Arthropoda</taxon>
        <taxon>Hexapoda</taxon>
        <taxon>Insecta</taxon>
        <taxon>Pterygota</taxon>
        <taxon>Neoptera</taxon>
        <taxon>Endopterygota</taxon>
        <taxon>Lepidoptera</taxon>
        <taxon>Glossata</taxon>
        <taxon>Ditrysia</taxon>
        <taxon>Yponomeutoidea</taxon>
        <taxon>Plutellidae</taxon>
        <taxon>Plutella</taxon>
    </lineage>
</organism>
<comment type="caution">
    <text evidence="2">The sequence shown here is derived from an EMBL/GenBank/DDBJ whole genome shotgun (WGS) entry which is preliminary data.</text>
</comment>
<dbReference type="AlphaFoldDB" id="A0A8S4G540"/>
<evidence type="ECO:0000313" key="2">
    <source>
        <dbReference type="EMBL" id="CAG9136243.1"/>
    </source>
</evidence>
<sequence length="66" mass="7515">EHHLQRAICTGLIIPLRRCARWTTSNSTSDATRPITRCRNNTYTCNRYGRSRSSRSTTSTRRTSAG</sequence>
<evidence type="ECO:0000256" key="1">
    <source>
        <dbReference type="SAM" id="MobiDB-lite"/>
    </source>
</evidence>
<feature type="compositionally biased region" description="Low complexity" evidence="1">
    <location>
        <begin position="54"/>
        <end position="66"/>
    </location>
</feature>
<proteinExistence type="predicted"/>
<gene>
    <name evidence="2" type="ORF">PLXY2_LOCUS14503</name>
</gene>